<evidence type="ECO:0000256" key="1">
    <source>
        <dbReference type="SAM" id="MobiDB-lite"/>
    </source>
</evidence>
<accession>A0A0C9S1Q1</accession>
<dbReference type="InterPro" id="IPR006578">
    <property type="entry name" value="MADF-dom"/>
</dbReference>
<sequence length="224" mass="25214">RWTFNEALIAEVERRRILWDPRSSDYKNSSKKERAWKAVAAALGERVQVIMTRWKSLRDTFVKKKKDAANPRSGADAVVAIRWPYYKQMSFLQESLECPETNGNVPPVESVVETTADCSPAETLLEGDDRVTEGSAAEEEEEQADILRGTPRHAKARSNCVAAATPTGTDGMVPGVPRKKKRTEKAFEKEINLLGQMVLKESDSAEHFGFVIAEKLRQCPKHRR</sequence>
<name>A0A0C9S1Q1_AMBAM</name>
<organism evidence="3">
    <name type="scientific">Amblyomma americanum</name>
    <name type="common">Lone star tick</name>
    <dbReference type="NCBI Taxonomy" id="6943"/>
    <lineage>
        <taxon>Eukaryota</taxon>
        <taxon>Metazoa</taxon>
        <taxon>Ecdysozoa</taxon>
        <taxon>Arthropoda</taxon>
        <taxon>Chelicerata</taxon>
        <taxon>Arachnida</taxon>
        <taxon>Acari</taxon>
        <taxon>Parasitiformes</taxon>
        <taxon>Ixodida</taxon>
        <taxon>Ixodoidea</taxon>
        <taxon>Ixodidae</taxon>
        <taxon>Amblyomminae</taxon>
        <taxon>Amblyomma</taxon>
    </lineage>
</organism>
<dbReference type="PANTHER" id="PTHR12243">
    <property type="entry name" value="MADF DOMAIN TRANSCRIPTION FACTOR"/>
    <property type="match status" value="1"/>
</dbReference>
<feature type="region of interest" description="Disordered" evidence="1">
    <location>
        <begin position="164"/>
        <end position="183"/>
    </location>
</feature>
<feature type="non-terminal residue" evidence="3">
    <location>
        <position position="224"/>
    </location>
</feature>
<protein>
    <submittedName>
        <fullName evidence="3">Putative alcohol dehydrogenase transcription factor myb/sant-like protein</fullName>
    </submittedName>
</protein>
<dbReference type="SMART" id="SM00595">
    <property type="entry name" value="MADF"/>
    <property type="match status" value="1"/>
</dbReference>
<dbReference type="AlphaFoldDB" id="A0A0C9S1Q1"/>
<dbReference type="GO" id="GO:0005667">
    <property type="term" value="C:transcription regulator complex"/>
    <property type="evidence" value="ECO:0007669"/>
    <property type="project" value="TreeGrafter"/>
</dbReference>
<feature type="non-terminal residue" evidence="3">
    <location>
        <position position="1"/>
    </location>
</feature>
<dbReference type="EMBL" id="GBZX01001931">
    <property type="protein sequence ID" value="JAG90809.1"/>
    <property type="molecule type" value="mRNA"/>
</dbReference>
<dbReference type="Pfam" id="PF10545">
    <property type="entry name" value="MADF_DNA_bdg"/>
    <property type="match status" value="1"/>
</dbReference>
<dbReference type="GO" id="GO:0006357">
    <property type="term" value="P:regulation of transcription by RNA polymerase II"/>
    <property type="evidence" value="ECO:0007669"/>
    <property type="project" value="TreeGrafter"/>
</dbReference>
<evidence type="ECO:0000313" key="3">
    <source>
        <dbReference type="EMBL" id="JAG90809.1"/>
    </source>
</evidence>
<reference evidence="3" key="1">
    <citation type="journal article" date="2015" name="PLoS ONE">
        <title>An Insight into the Sialome of the Lone Star Tick, Amblyomma americanum, with a Glimpse on Its Time Dependent Gene Expression.</title>
        <authorList>
            <person name="Karim S."/>
            <person name="Ribeiro J.M."/>
        </authorList>
    </citation>
    <scope>NUCLEOTIDE SEQUENCE</scope>
    <source>
        <tissue evidence="3">Salivary gland</tissue>
    </source>
</reference>
<dbReference type="InterPro" id="IPR039353">
    <property type="entry name" value="TF_Adf1"/>
</dbReference>
<evidence type="ECO:0000259" key="2">
    <source>
        <dbReference type="PROSITE" id="PS51029"/>
    </source>
</evidence>
<dbReference type="GO" id="GO:0005634">
    <property type="term" value="C:nucleus"/>
    <property type="evidence" value="ECO:0007669"/>
    <property type="project" value="TreeGrafter"/>
</dbReference>
<feature type="region of interest" description="Disordered" evidence="1">
    <location>
        <begin position="116"/>
        <end position="158"/>
    </location>
</feature>
<dbReference type="PROSITE" id="PS51029">
    <property type="entry name" value="MADF"/>
    <property type="match status" value="1"/>
</dbReference>
<proteinExistence type="evidence at transcript level"/>
<feature type="domain" description="MADF" evidence="2">
    <location>
        <begin position="7"/>
        <end position="97"/>
    </location>
</feature>
<dbReference type="PANTHER" id="PTHR12243:SF67">
    <property type="entry name" value="COREPRESSOR OF PANGOLIN, ISOFORM A-RELATED"/>
    <property type="match status" value="1"/>
</dbReference>